<evidence type="ECO:0000313" key="1">
    <source>
        <dbReference type="EMBL" id="AJF98563.1"/>
    </source>
</evidence>
<reference evidence="1 2" key="1">
    <citation type="journal article" date="2015" name="Parasitol. Res.">
        <title>Viruses in close associations with free-living amoebae.</title>
        <authorList>
            <person name="Scheid P."/>
        </authorList>
    </citation>
    <scope>NUCLEOTIDE SEQUENCE [LARGE SCALE GENOMIC DNA]</scope>
    <source>
        <strain evidence="1">KlaHel</strain>
    </source>
</reference>
<dbReference type="RefSeq" id="YP_009120798.1">
    <property type="nucleotide sequence ID" value="NC_026440.1"/>
</dbReference>
<evidence type="ECO:0000313" key="2">
    <source>
        <dbReference type="Proteomes" id="UP000202511"/>
    </source>
</evidence>
<protein>
    <submittedName>
        <fullName evidence="1">Uncharacterized protein</fullName>
    </submittedName>
</protein>
<sequence>MTSAAGCSVPRDPGGSMGTRYPYSIFFICSRAQCNKERRQDKQYNIICFFPSFPSSHGRSLFGVGAEGKPPAEASAVVHWPGPDARSGRGRRSLAFATLNGDDHLFFVVGPSRK</sequence>
<dbReference type="KEGG" id="vg:23463480"/>
<dbReference type="EMBL" id="KP136319">
    <property type="protein sequence ID" value="AJF98563.1"/>
    <property type="molecule type" value="Genomic_DNA"/>
</dbReference>
<organism evidence="1 2">
    <name type="scientific">Pandoravirus inopinatum</name>
    <dbReference type="NCBI Taxonomy" id="1605721"/>
    <lineage>
        <taxon>Viruses</taxon>
        <taxon>Pandoravirus</taxon>
    </lineage>
</organism>
<dbReference type="Proteomes" id="UP000202511">
    <property type="component" value="Segment"/>
</dbReference>
<accession>A0A0B5J021</accession>
<dbReference type="GeneID" id="23463480"/>
<proteinExistence type="predicted"/>
<name>A0A0B5J021_9VIRU</name>